<dbReference type="AlphaFoldDB" id="A0AA92VB01"/>
<keyword evidence="1" id="KW-1133">Transmembrane helix</keyword>
<evidence type="ECO:0000256" key="1">
    <source>
        <dbReference type="SAM" id="Phobius"/>
    </source>
</evidence>
<keyword evidence="1" id="KW-0812">Transmembrane</keyword>
<dbReference type="Proteomes" id="UP000283672">
    <property type="component" value="Unassembled WGS sequence"/>
</dbReference>
<gene>
    <name evidence="2" type="ORF">DW026_12035</name>
</gene>
<proteinExistence type="predicted"/>
<name>A0AA92VB01_9BACT</name>
<sequence>MVAIVGAGVYGYVVAQKKLIDQENSLSPDIKVWGLTPLSFLGAIMLAFIVFGFFDSYPYQKSISEKNKQIKNLEAKFDSLNMELCRMKGQLDNMRMVSDDKKFSKSCVNTLRQGTVTVLINKKFCTNKTCKNDSVNH</sequence>
<keyword evidence="1" id="KW-0472">Membrane</keyword>
<organism evidence="2 3">
    <name type="scientific">Segatella copri</name>
    <dbReference type="NCBI Taxonomy" id="165179"/>
    <lineage>
        <taxon>Bacteria</taxon>
        <taxon>Pseudomonadati</taxon>
        <taxon>Bacteroidota</taxon>
        <taxon>Bacteroidia</taxon>
        <taxon>Bacteroidales</taxon>
        <taxon>Prevotellaceae</taxon>
        <taxon>Segatella</taxon>
    </lineage>
</organism>
<reference evidence="2 3" key="1">
    <citation type="submission" date="2018-08" db="EMBL/GenBank/DDBJ databases">
        <title>A genome reference for cultivated species of the human gut microbiota.</title>
        <authorList>
            <person name="Zou Y."/>
            <person name="Xue W."/>
            <person name="Luo G."/>
        </authorList>
    </citation>
    <scope>NUCLEOTIDE SEQUENCE [LARGE SCALE GENOMIC DNA]</scope>
    <source>
        <strain evidence="2 3">AF38-11</strain>
    </source>
</reference>
<comment type="caution">
    <text evidence="2">The sequence shown here is derived from an EMBL/GenBank/DDBJ whole genome shotgun (WGS) entry which is preliminary data.</text>
</comment>
<dbReference type="EMBL" id="QROP01000037">
    <property type="protein sequence ID" value="RHL35091.1"/>
    <property type="molecule type" value="Genomic_DNA"/>
</dbReference>
<evidence type="ECO:0000313" key="3">
    <source>
        <dbReference type="Proteomes" id="UP000283672"/>
    </source>
</evidence>
<accession>A0AA92VB01</accession>
<feature type="transmembrane region" description="Helical" evidence="1">
    <location>
        <begin position="32"/>
        <end position="54"/>
    </location>
</feature>
<evidence type="ECO:0000313" key="2">
    <source>
        <dbReference type="EMBL" id="RHL35091.1"/>
    </source>
</evidence>
<protein>
    <submittedName>
        <fullName evidence="2">Uncharacterized protein</fullName>
    </submittedName>
</protein>